<dbReference type="PANTHER" id="PTHR30618:SF15">
    <property type="entry name" value="NICOTINAMIDE RIBOSIDE TRANSPORTER 1-RELATED"/>
    <property type="match status" value="1"/>
</dbReference>
<keyword evidence="9" id="KW-1185">Reference proteome</keyword>
<dbReference type="GO" id="GO:0005886">
    <property type="term" value="C:plasma membrane"/>
    <property type="evidence" value="ECO:0007669"/>
    <property type="project" value="TreeGrafter"/>
</dbReference>
<dbReference type="RefSeq" id="XP_018061568.1">
    <property type="nucleotide sequence ID" value="XM_018212577.1"/>
</dbReference>
<feature type="transmembrane region" description="Helical" evidence="7">
    <location>
        <begin position="184"/>
        <end position="206"/>
    </location>
</feature>
<dbReference type="GO" id="GO:0015205">
    <property type="term" value="F:nucleobase transmembrane transporter activity"/>
    <property type="evidence" value="ECO:0007669"/>
    <property type="project" value="TreeGrafter"/>
</dbReference>
<feature type="transmembrane region" description="Helical" evidence="7">
    <location>
        <begin position="420"/>
        <end position="441"/>
    </location>
</feature>
<feature type="transmembrane region" description="Helical" evidence="7">
    <location>
        <begin position="461"/>
        <end position="482"/>
    </location>
</feature>
<comment type="similarity">
    <text evidence="2">Belongs to the purine-cytosine permease (2.A.39) family.</text>
</comment>
<evidence type="ECO:0000256" key="6">
    <source>
        <dbReference type="SAM" id="MobiDB-lite"/>
    </source>
</evidence>
<dbReference type="KEGG" id="psco:LY89DRAFT_660975"/>
<accession>A0A132B4P0</accession>
<gene>
    <name evidence="8" type="ORF">LY89DRAFT_660975</name>
</gene>
<evidence type="ECO:0000256" key="2">
    <source>
        <dbReference type="ARBA" id="ARBA00008974"/>
    </source>
</evidence>
<feature type="transmembrane region" description="Helical" evidence="7">
    <location>
        <begin position="62"/>
        <end position="89"/>
    </location>
</feature>
<reference evidence="8 9" key="1">
    <citation type="submission" date="2015-10" db="EMBL/GenBank/DDBJ databases">
        <title>Full genome of DAOMC 229536 Phialocephala scopiformis, a fungal endophyte of spruce producing the potent anti-insectan compound rugulosin.</title>
        <authorList>
            <consortium name="DOE Joint Genome Institute"/>
            <person name="Walker A.K."/>
            <person name="Frasz S.L."/>
            <person name="Seifert K.A."/>
            <person name="Miller J.D."/>
            <person name="Mondo S.J."/>
            <person name="Labutti K."/>
            <person name="Lipzen A."/>
            <person name="Dockter R."/>
            <person name="Kennedy M."/>
            <person name="Grigoriev I.V."/>
            <person name="Spatafora J.W."/>
        </authorList>
    </citation>
    <scope>NUCLEOTIDE SEQUENCE [LARGE SCALE GENOMIC DNA]</scope>
    <source>
        <strain evidence="8 9">CBS 120377</strain>
    </source>
</reference>
<comment type="subcellular location">
    <subcellularLocation>
        <location evidence="1">Membrane</location>
        <topology evidence="1">Multi-pass membrane protein</topology>
    </subcellularLocation>
</comment>
<feature type="transmembrane region" description="Helical" evidence="7">
    <location>
        <begin position="37"/>
        <end position="56"/>
    </location>
</feature>
<dbReference type="OrthoDB" id="2018619at2759"/>
<dbReference type="Pfam" id="PF02133">
    <property type="entry name" value="Transp_cyt_pur"/>
    <property type="match status" value="1"/>
</dbReference>
<feature type="transmembrane region" description="Helical" evidence="7">
    <location>
        <begin position="159"/>
        <end position="177"/>
    </location>
</feature>
<feature type="region of interest" description="Disordered" evidence="6">
    <location>
        <begin position="507"/>
        <end position="531"/>
    </location>
</feature>
<name>A0A132B4P0_MOLSC</name>
<feature type="transmembrane region" description="Helical" evidence="7">
    <location>
        <begin position="357"/>
        <end position="373"/>
    </location>
</feature>
<evidence type="ECO:0000313" key="9">
    <source>
        <dbReference type="Proteomes" id="UP000070700"/>
    </source>
</evidence>
<proteinExistence type="inferred from homology"/>
<protein>
    <submittedName>
        <fullName evidence="8">Uncharacterized protein</fullName>
    </submittedName>
</protein>
<dbReference type="InterPro" id="IPR045225">
    <property type="entry name" value="Uracil/uridine/allantoin_perm"/>
</dbReference>
<keyword evidence="4 7" id="KW-1133">Transmembrane helix</keyword>
<evidence type="ECO:0000256" key="1">
    <source>
        <dbReference type="ARBA" id="ARBA00004141"/>
    </source>
</evidence>
<feature type="transmembrane region" description="Helical" evidence="7">
    <location>
        <begin position="262"/>
        <end position="281"/>
    </location>
</feature>
<dbReference type="Gene3D" id="1.10.4160.10">
    <property type="entry name" value="Hydantoin permease"/>
    <property type="match status" value="1"/>
</dbReference>
<evidence type="ECO:0000256" key="4">
    <source>
        <dbReference type="ARBA" id="ARBA00022989"/>
    </source>
</evidence>
<dbReference type="Proteomes" id="UP000070700">
    <property type="component" value="Unassembled WGS sequence"/>
</dbReference>
<feature type="transmembrane region" description="Helical" evidence="7">
    <location>
        <begin position="379"/>
        <end position="399"/>
    </location>
</feature>
<evidence type="ECO:0000256" key="7">
    <source>
        <dbReference type="SAM" id="Phobius"/>
    </source>
</evidence>
<keyword evidence="5 7" id="KW-0472">Membrane</keyword>
<keyword evidence="3 7" id="KW-0812">Transmembrane</keyword>
<sequence length="531" mass="58435">MLKWAEVKERTDVYTWKGTTGWGNHDLYPIPAKEHTYGLTAYAFFWAQAGTSLLSYTMGSSYVAIGLSAAETIVACILGAIISVFIGAFTARTGQDYSIGYTVLNRSCFRMRGTYLTLVSGIQAYYGGQAVALMLRAIFPSFKNMANTLPASAAITTQNLIGFLVCMASYLPVFCFIKPHNLRWGLYSAYIAVFSTFIGILIWALVSNGGTGNLISSSIPITKSEKAFRFIQCVSSISGNWGSCSDRYADCTRFEKKRHTSVVGVLALPVVICLSVTFGALTTTATSHMYGTVQWNPILLLSSLQDHSYTPACRAGTFFVGFALWLSQTFLNLSLNTVPFGMDLAAAFYRYLTNRRAGIILIIITLIMQPWRFLSQALIFLTIMNCITVYFAAATAILISDFWIIRKKMLKLPDLYTRDGIYWFTGGWNLRAIAALTIGMLPSMPGFFESCISSTVDGPAVRIFEITWFVSAPLTLIAYMALSKIWPVEGRGIKELLPQGDEPITVIEASKGSSSDEKIPSGTVAEKDLEQ</sequence>
<dbReference type="InParanoid" id="A0A132B4P0"/>
<feature type="transmembrane region" description="Helical" evidence="7">
    <location>
        <begin position="115"/>
        <end position="139"/>
    </location>
</feature>
<evidence type="ECO:0000256" key="5">
    <source>
        <dbReference type="ARBA" id="ARBA00023136"/>
    </source>
</evidence>
<dbReference type="GeneID" id="28822303"/>
<evidence type="ECO:0000256" key="3">
    <source>
        <dbReference type="ARBA" id="ARBA00022692"/>
    </source>
</evidence>
<evidence type="ECO:0000313" key="8">
    <source>
        <dbReference type="EMBL" id="KUJ07213.1"/>
    </source>
</evidence>
<organism evidence="8 9">
    <name type="scientific">Mollisia scopiformis</name>
    <name type="common">Conifer needle endophyte fungus</name>
    <name type="synonym">Phialocephala scopiformis</name>
    <dbReference type="NCBI Taxonomy" id="149040"/>
    <lineage>
        <taxon>Eukaryota</taxon>
        <taxon>Fungi</taxon>
        <taxon>Dikarya</taxon>
        <taxon>Ascomycota</taxon>
        <taxon>Pezizomycotina</taxon>
        <taxon>Leotiomycetes</taxon>
        <taxon>Helotiales</taxon>
        <taxon>Mollisiaceae</taxon>
        <taxon>Mollisia</taxon>
    </lineage>
</organism>
<dbReference type="EMBL" id="KQ947441">
    <property type="protein sequence ID" value="KUJ07213.1"/>
    <property type="molecule type" value="Genomic_DNA"/>
</dbReference>
<dbReference type="InterPro" id="IPR001248">
    <property type="entry name" value="Pur-cyt_permease"/>
</dbReference>
<dbReference type="AlphaFoldDB" id="A0A132B4P0"/>
<dbReference type="PANTHER" id="PTHR30618">
    <property type="entry name" value="NCS1 FAMILY PURINE/PYRIMIDINE TRANSPORTER"/>
    <property type="match status" value="1"/>
</dbReference>
<feature type="compositionally biased region" description="Basic and acidic residues" evidence="6">
    <location>
        <begin position="514"/>
        <end position="531"/>
    </location>
</feature>